<evidence type="ECO:0000256" key="5">
    <source>
        <dbReference type="RuleBase" id="RU367072"/>
    </source>
</evidence>
<dbReference type="PANTHER" id="PTHR12891:SF0">
    <property type="entry name" value="MMS19 NUCLEOTIDE EXCISION REPAIR PROTEIN HOMOLOG"/>
    <property type="match status" value="1"/>
</dbReference>
<keyword evidence="4 5" id="KW-0539">Nucleus</keyword>
<evidence type="ECO:0000256" key="4">
    <source>
        <dbReference type="ARBA" id="ARBA00023242"/>
    </source>
</evidence>
<dbReference type="VEuPathDB" id="FungiDB:QG37_02627"/>
<feature type="domain" description="MMS19 C-terminal" evidence="6">
    <location>
        <begin position="599"/>
        <end position="1015"/>
    </location>
</feature>
<dbReference type="GO" id="GO:0006281">
    <property type="term" value="P:DNA repair"/>
    <property type="evidence" value="ECO:0007669"/>
    <property type="project" value="UniProtKB-UniRule"/>
</dbReference>
<reference evidence="9" key="1">
    <citation type="journal article" date="2015" name="BMC Genomics">
        <title>Draft genome of a commonly misdiagnosed multidrug resistant pathogen Candida auris.</title>
        <authorList>
            <person name="Chatterjee S."/>
            <person name="Alampalli S.V."/>
            <person name="Nageshan R.K."/>
            <person name="Chettiar S.T."/>
            <person name="Joshi S."/>
            <person name="Tatu U.S."/>
        </authorList>
    </citation>
    <scope>NUCLEOTIDE SEQUENCE [LARGE SCALE GENOMIC DNA]</scope>
    <source>
        <strain evidence="9">6684</strain>
    </source>
</reference>
<sequence length="1062" mass="120589">MSADDTSTLVNQFIASVASSGEASEVAAGKIADNLASGSLSLLQFIQVLGPTLTSEDLSTRTYSLHCLSTTLRLLKKKVNLTNQDVNVLLQFLVKKLEDEKLTAHTLAALTSLIQFKKFLPRANDSLINLTTALTNMYDPRKHLAKVRYEGFQLLRVLFDLHHETIFSTKEFLEAFAEAFIHVASGEKDPRNLLMSFRLNVSVNEKFSFDDRTTNASHDQILTDLFDVCFCYFPISFSPPPNDPYKISAEDLKRELRKTIASQTQFAKDTFPALFEKLTSTNPTVRNDVLQTLHLCAQNYTVATLREYWITIWDALKFEVLHNDVLVFRPETSYIIPPNVEQIEDSDNNKSLFLTLQTLSAIVQRLSESDELIDALIQTVHNDLRRNLESQDSKTVKQSVIIMSALASVSSKVFNSFVEFLFSFEVWGKYVRSDIQEKPENDENDMEVDISLTVARQRDLIDNLGFVFTASMLLDTSNDLITYKDHLLIFMGQLLQTSSKLDKTLKCKITQQLVKLILLKDFLVGTEVLLILGWLNENLVSAIQSNDRGWEKDIFVKEIISGIVHILSEGSENKINENVNCVIEIILPTLLDNYTDAHILEIINKLCVNYKILEVLSIRLLNKIAYEELDRERFCGILDCLINSFNQTQSVKPFMTNTWYKNFVPRFLDLLVQKSGDDAAVLEMSGRLLGLIVRYTEKSHQQSILNDTLRDFWEKPGSALNVLDAPAPKIAILKHILAKVDKECKFPYPVHEKVQENINLAMKAEALFVRVGYLQTIALLVNKFTKQNDESNSEILNNVFSGSHGDINSLEFATWILKGLITRIDQVGLFYLRKLLDEVFASEDISYSRQTSKCFNILMADLDIFSNPENTKIKIISGVVNLNVKLLYKQQSFEIILDRILKEFETIGSDERKEVLLGTLAIVIGNISSKILRPHLGEVFPMVLNGLSIQNSIILRASLDTFKVIISETPELISENIDSLLAKLVDLCTSKIIVNKCLVNDEKIRVLALECLEGIFKEMEHPQIIKYQATTRDKLKACLDDKKRSVRKKACDVRQHLYDLGR</sequence>
<comment type="caution">
    <text evidence="8">The sequence shown here is derived from an EMBL/GenBank/DDBJ whole genome shotgun (WGS) entry which is preliminary data.</text>
</comment>
<keyword evidence="5" id="KW-0227">DNA damage</keyword>
<dbReference type="Pfam" id="PF14500">
    <property type="entry name" value="MMS19_N"/>
    <property type="match status" value="1"/>
</dbReference>
<dbReference type="PANTHER" id="PTHR12891">
    <property type="entry name" value="DNA REPAIR/TRANSCRIPTION PROTEIN MET18/MMS19"/>
    <property type="match status" value="1"/>
</dbReference>
<keyword evidence="3" id="KW-0677">Repeat</keyword>
<evidence type="ECO:0000313" key="9">
    <source>
        <dbReference type="Proteomes" id="UP000037122"/>
    </source>
</evidence>
<dbReference type="SUPFAM" id="SSF48371">
    <property type="entry name" value="ARM repeat"/>
    <property type="match status" value="1"/>
</dbReference>
<protein>
    <recommendedName>
        <fullName evidence="5">MMS19 nucleotide excision repair protein</fullName>
    </recommendedName>
</protein>
<comment type="similarity">
    <text evidence="2 5">Belongs to the MET18/MMS19 family.</text>
</comment>
<evidence type="ECO:0000256" key="3">
    <source>
        <dbReference type="ARBA" id="ARBA00022737"/>
    </source>
</evidence>
<dbReference type="InterPro" id="IPR039920">
    <property type="entry name" value="MMS19"/>
</dbReference>
<dbReference type="GO" id="GO:0005634">
    <property type="term" value="C:nucleus"/>
    <property type="evidence" value="ECO:0007669"/>
    <property type="project" value="UniProtKB-SubCell"/>
</dbReference>
<organism evidence="8 9">
    <name type="scientific">Candidozyma auris</name>
    <name type="common">Yeast</name>
    <name type="synonym">Candida auris</name>
    <dbReference type="NCBI Taxonomy" id="498019"/>
    <lineage>
        <taxon>Eukaryota</taxon>
        <taxon>Fungi</taxon>
        <taxon>Dikarya</taxon>
        <taxon>Ascomycota</taxon>
        <taxon>Saccharomycotina</taxon>
        <taxon>Pichiomycetes</taxon>
        <taxon>Metschnikowiaceae</taxon>
        <taxon>Candidozyma</taxon>
    </lineage>
</organism>
<dbReference type="VEuPathDB" id="FungiDB:B9J08_000180"/>
<dbReference type="EMBL" id="LGST01000018">
    <property type="protein sequence ID" value="KNE00591.1"/>
    <property type="molecule type" value="Genomic_DNA"/>
</dbReference>
<comment type="subcellular location">
    <subcellularLocation>
        <location evidence="1 5">Nucleus</location>
    </subcellularLocation>
</comment>
<dbReference type="GO" id="GO:0097361">
    <property type="term" value="C:cytosolic [4Fe-4S] assembly targeting complex"/>
    <property type="evidence" value="ECO:0007669"/>
    <property type="project" value="UniProtKB-UniRule"/>
</dbReference>
<accession>A0A0L0P3K2</accession>
<dbReference type="Proteomes" id="UP000037122">
    <property type="component" value="Unassembled WGS sequence"/>
</dbReference>
<dbReference type="Pfam" id="PF12460">
    <property type="entry name" value="MMS19_C"/>
    <property type="match status" value="1"/>
</dbReference>
<dbReference type="VEuPathDB" id="FungiDB:CJJ07_001183"/>
<dbReference type="InterPro" id="IPR016024">
    <property type="entry name" value="ARM-type_fold"/>
</dbReference>
<gene>
    <name evidence="8" type="ORF">QG37_02627</name>
</gene>
<comment type="function">
    <text evidence="5">Key component of the cytosolic iron-sulfur protein assembly (CIA) complex, a multiprotein complex that mediates the incorporation of iron-sulfur cluster into apoproteins specifically involved in DNA metabolism and genomic integrity. In the CIA complex, MMS19 acts as an adapter between early-acting CIA components and a subset of cellular target iron-sulfur proteins.</text>
</comment>
<dbReference type="VEuPathDB" id="FungiDB:CJI96_0000908"/>
<name>A0A0L0P3K2_CANAR</name>
<dbReference type="Gene3D" id="1.25.10.10">
    <property type="entry name" value="Leucine-rich Repeat Variant"/>
    <property type="match status" value="2"/>
</dbReference>
<evidence type="ECO:0000256" key="1">
    <source>
        <dbReference type="ARBA" id="ARBA00004123"/>
    </source>
</evidence>
<dbReference type="VEuPathDB" id="FungiDB:CJI97_000182"/>
<dbReference type="InterPro" id="IPR029240">
    <property type="entry name" value="MMS19_N"/>
</dbReference>
<keyword evidence="5" id="KW-0234">DNA repair</keyword>
<dbReference type="InterPro" id="IPR011989">
    <property type="entry name" value="ARM-like"/>
</dbReference>
<dbReference type="VEuPathDB" id="FungiDB:CJJ09_002155"/>
<dbReference type="GO" id="GO:0016226">
    <property type="term" value="P:iron-sulfur cluster assembly"/>
    <property type="evidence" value="ECO:0007669"/>
    <property type="project" value="UniProtKB-UniRule"/>
</dbReference>
<evidence type="ECO:0000313" key="8">
    <source>
        <dbReference type="EMBL" id="KNE00591.1"/>
    </source>
</evidence>
<evidence type="ECO:0000259" key="7">
    <source>
        <dbReference type="Pfam" id="PF14500"/>
    </source>
</evidence>
<dbReference type="AlphaFoldDB" id="A0A0L0P3K2"/>
<feature type="domain" description="MMS19 N-terminal" evidence="7">
    <location>
        <begin position="46"/>
        <end position="322"/>
    </location>
</feature>
<evidence type="ECO:0000256" key="2">
    <source>
        <dbReference type="ARBA" id="ARBA00009340"/>
    </source>
</evidence>
<proteinExistence type="inferred from homology"/>
<dbReference type="GO" id="GO:0051604">
    <property type="term" value="P:protein maturation"/>
    <property type="evidence" value="ECO:0007669"/>
    <property type="project" value="UniProtKB-UniRule"/>
</dbReference>
<dbReference type="InterPro" id="IPR024687">
    <property type="entry name" value="MMS19_C"/>
</dbReference>
<evidence type="ECO:0000259" key="6">
    <source>
        <dbReference type="Pfam" id="PF12460"/>
    </source>
</evidence>